<sequence>MPQPPSFPSPKSRPEYPIFRAGGFKLYYPGKTLVAWGFFFCPDVVGGDHPHQYWPRHQPHELSAMFQRADPHLRSEAFLVAQLRWNAIPHSEEELPVGIHKEAALRDILRTALLSGQCSKPLPQSIIAIEKRLRKTHVDDFQVWQRRHVAWEEQSQGADDPQWEGARTPTEQAWRDFDRFVKYYFLKDDDGTLPDKRKTTQPIPLESPWFEDAEKVNVELRTKWPDVGLVAWWPKEDQTTLLIGWREPFSLYSKRCMI</sequence>
<gene>
    <name evidence="1" type="ORF">QBC36DRAFT_380035</name>
</gene>
<dbReference type="Proteomes" id="UP001302321">
    <property type="component" value="Unassembled WGS sequence"/>
</dbReference>
<name>A0AAN6W3B0_9PEZI</name>
<evidence type="ECO:0000313" key="2">
    <source>
        <dbReference type="Proteomes" id="UP001302321"/>
    </source>
</evidence>
<evidence type="ECO:0000313" key="1">
    <source>
        <dbReference type="EMBL" id="KAK4174619.1"/>
    </source>
</evidence>
<dbReference type="AlphaFoldDB" id="A0AAN6W3B0"/>
<accession>A0AAN6W3B0</accession>
<dbReference type="EMBL" id="MU866273">
    <property type="protein sequence ID" value="KAK4174619.1"/>
    <property type="molecule type" value="Genomic_DNA"/>
</dbReference>
<protein>
    <submittedName>
        <fullName evidence="1">Uncharacterized protein</fullName>
    </submittedName>
</protein>
<proteinExistence type="predicted"/>
<reference evidence="1" key="2">
    <citation type="submission" date="2023-05" db="EMBL/GenBank/DDBJ databases">
        <authorList>
            <consortium name="Lawrence Berkeley National Laboratory"/>
            <person name="Steindorff A."/>
            <person name="Hensen N."/>
            <person name="Bonometti L."/>
            <person name="Westerberg I."/>
            <person name="Brannstrom I.O."/>
            <person name="Guillou S."/>
            <person name="Cros-Aarteil S."/>
            <person name="Calhoun S."/>
            <person name="Haridas S."/>
            <person name="Kuo A."/>
            <person name="Mondo S."/>
            <person name="Pangilinan J."/>
            <person name="Riley R."/>
            <person name="Labutti K."/>
            <person name="Andreopoulos B."/>
            <person name="Lipzen A."/>
            <person name="Chen C."/>
            <person name="Yanf M."/>
            <person name="Daum C."/>
            <person name="Ng V."/>
            <person name="Clum A."/>
            <person name="Ohm R."/>
            <person name="Martin F."/>
            <person name="Silar P."/>
            <person name="Natvig D."/>
            <person name="Lalanne C."/>
            <person name="Gautier V."/>
            <person name="Ament-Velasquez S.L."/>
            <person name="Kruys A."/>
            <person name="Hutchinson M.I."/>
            <person name="Powell A.J."/>
            <person name="Barry K."/>
            <person name="Miller A.N."/>
            <person name="Grigoriev I.V."/>
            <person name="Debuchy R."/>
            <person name="Gladieux P."/>
            <person name="Thoren M.H."/>
            <person name="Johannesson H."/>
        </authorList>
    </citation>
    <scope>NUCLEOTIDE SEQUENCE</scope>
    <source>
        <strain evidence="1">CBS 892.96</strain>
    </source>
</reference>
<organism evidence="1 2">
    <name type="scientific">Triangularia setosa</name>
    <dbReference type="NCBI Taxonomy" id="2587417"/>
    <lineage>
        <taxon>Eukaryota</taxon>
        <taxon>Fungi</taxon>
        <taxon>Dikarya</taxon>
        <taxon>Ascomycota</taxon>
        <taxon>Pezizomycotina</taxon>
        <taxon>Sordariomycetes</taxon>
        <taxon>Sordariomycetidae</taxon>
        <taxon>Sordariales</taxon>
        <taxon>Podosporaceae</taxon>
        <taxon>Triangularia</taxon>
    </lineage>
</organism>
<reference evidence="1" key="1">
    <citation type="journal article" date="2023" name="Mol. Phylogenet. Evol.">
        <title>Genome-scale phylogeny and comparative genomics of the fungal order Sordariales.</title>
        <authorList>
            <person name="Hensen N."/>
            <person name="Bonometti L."/>
            <person name="Westerberg I."/>
            <person name="Brannstrom I.O."/>
            <person name="Guillou S."/>
            <person name="Cros-Aarteil S."/>
            <person name="Calhoun S."/>
            <person name="Haridas S."/>
            <person name="Kuo A."/>
            <person name="Mondo S."/>
            <person name="Pangilinan J."/>
            <person name="Riley R."/>
            <person name="LaButti K."/>
            <person name="Andreopoulos B."/>
            <person name="Lipzen A."/>
            <person name="Chen C."/>
            <person name="Yan M."/>
            <person name="Daum C."/>
            <person name="Ng V."/>
            <person name="Clum A."/>
            <person name="Steindorff A."/>
            <person name="Ohm R.A."/>
            <person name="Martin F."/>
            <person name="Silar P."/>
            <person name="Natvig D.O."/>
            <person name="Lalanne C."/>
            <person name="Gautier V."/>
            <person name="Ament-Velasquez S.L."/>
            <person name="Kruys A."/>
            <person name="Hutchinson M.I."/>
            <person name="Powell A.J."/>
            <person name="Barry K."/>
            <person name="Miller A.N."/>
            <person name="Grigoriev I.V."/>
            <person name="Debuchy R."/>
            <person name="Gladieux P."/>
            <person name="Hiltunen Thoren M."/>
            <person name="Johannesson H."/>
        </authorList>
    </citation>
    <scope>NUCLEOTIDE SEQUENCE</scope>
    <source>
        <strain evidence="1">CBS 892.96</strain>
    </source>
</reference>
<keyword evidence="2" id="KW-1185">Reference proteome</keyword>
<comment type="caution">
    <text evidence="1">The sequence shown here is derived from an EMBL/GenBank/DDBJ whole genome shotgun (WGS) entry which is preliminary data.</text>
</comment>